<evidence type="ECO:0000313" key="21">
    <source>
        <dbReference type="EMBL" id="KAH3678888.1"/>
    </source>
</evidence>
<dbReference type="InterPro" id="IPR011147">
    <property type="entry name" value="Bifunc_Aspkin/hSer_DH"/>
</dbReference>
<evidence type="ECO:0000256" key="17">
    <source>
        <dbReference type="RuleBase" id="RU000579"/>
    </source>
</evidence>
<dbReference type="GO" id="GO:0009090">
    <property type="term" value="P:homoserine biosynthetic process"/>
    <property type="evidence" value="ECO:0007669"/>
    <property type="project" value="TreeGrafter"/>
</dbReference>
<dbReference type="InterPro" id="IPR019811">
    <property type="entry name" value="HDH_CS"/>
</dbReference>
<dbReference type="GO" id="GO:0050661">
    <property type="term" value="F:NADP binding"/>
    <property type="evidence" value="ECO:0007669"/>
    <property type="project" value="InterPro"/>
</dbReference>
<keyword evidence="8 14" id="KW-0791">Threonine biosynthesis</keyword>
<dbReference type="PROSITE" id="PS01042">
    <property type="entry name" value="HOMOSER_DHGENASE"/>
    <property type="match status" value="1"/>
</dbReference>
<evidence type="ECO:0000256" key="10">
    <source>
        <dbReference type="ARBA" id="ARBA00023002"/>
    </source>
</evidence>
<keyword evidence="10 14" id="KW-0560">Oxidoreductase</keyword>
<comment type="pathway">
    <text evidence="2 17">Amino-acid biosynthesis; L-threonine biosynthesis; L-threonine from L-aspartate: step 3/5.</text>
</comment>
<dbReference type="InterPro" id="IPR036291">
    <property type="entry name" value="NAD(P)-bd_dom_sf"/>
</dbReference>
<gene>
    <name evidence="21" type="ORF">WICPIJ_008815</name>
</gene>
<feature type="domain" description="Homoserine dehydrogenase catalytic" evidence="19">
    <location>
        <begin position="152"/>
        <end position="354"/>
    </location>
</feature>
<feature type="active site" description="Proton donor" evidence="15">
    <location>
        <position position="224"/>
    </location>
</feature>
<dbReference type="Proteomes" id="UP000774326">
    <property type="component" value="Unassembled WGS sequence"/>
</dbReference>
<dbReference type="InterPro" id="IPR022697">
    <property type="entry name" value="HDH_short"/>
</dbReference>
<reference evidence="21" key="2">
    <citation type="submission" date="2021-01" db="EMBL/GenBank/DDBJ databases">
        <authorList>
            <person name="Schikora-Tamarit M.A."/>
        </authorList>
    </citation>
    <scope>NUCLEOTIDE SEQUENCE</scope>
    <source>
        <strain evidence="21">CBS2887</strain>
    </source>
</reference>
<evidence type="ECO:0000256" key="2">
    <source>
        <dbReference type="ARBA" id="ARBA00005056"/>
    </source>
</evidence>
<evidence type="ECO:0000256" key="14">
    <source>
        <dbReference type="PIRNR" id="PIRNR036497"/>
    </source>
</evidence>
<dbReference type="Pfam" id="PF03447">
    <property type="entry name" value="NAD_binding_3"/>
    <property type="match status" value="1"/>
</dbReference>
<dbReference type="OrthoDB" id="67851at2759"/>
<keyword evidence="9 14" id="KW-0521">NADP</keyword>
<dbReference type="GO" id="GO:0009088">
    <property type="term" value="P:threonine biosynthetic process"/>
    <property type="evidence" value="ECO:0007669"/>
    <property type="project" value="UniProtKB-KW"/>
</dbReference>
<dbReference type="InterPro" id="IPR001342">
    <property type="entry name" value="HDH_cat"/>
</dbReference>
<protein>
    <recommendedName>
        <fullName evidence="6 14">Homoserine dehydrogenase</fullName>
        <shortName evidence="14">HDH</shortName>
        <ecNumber evidence="5 14">1.1.1.3</ecNumber>
    </recommendedName>
</protein>
<evidence type="ECO:0000256" key="13">
    <source>
        <dbReference type="ARBA" id="ARBA00059589"/>
    </source>
</evidence>
<dbReference type="SUPFAM" id="SSF51735">
    <property type="entry name" value="NAD(P)-binding Rossmann-fold domains"/>
    <property type="match status" value="1"/>
</dbReference>
<dbReference type="Gene3D" id="3.30.360.10">
    <property type="entry name" value="Dihydrodipicolinate Reductase, domain 2"/>
    <property type="match status" value="1"/>
</dbReference>
<evidence type="ECO:0000256" key="5">
    <source>
        <dbReference type="ARBA" id="ARBA00013213"/>
    </source>
</evidence>
<reference evidence="21" key="1">
    <citation type="journal article" date="2021" name="Open Biol.">
        <title>Shared evolutionary footprints suggest mitochondrial oxidative damage underlies multiple complex I losses in fungi.</title>
        <authorList>
            <person name="Schikora-Tamarit M.A."/>
            <person name="Marcet-Houben M."/>
            <person name="Nosek J."/>
            <person name="Gabaldon T."/>
        </authorList>
    </citation>
    <scope>NUCLEOTIDE SEQUENCE</scope>
    <source>
        <strain evidence="21">CBS2887</strain>
    </source>
</reference>
<feature type="binding site" evidence="16">
    <location>
        <begin position="11"/>
        <end position="16"/>
    </location>
    <ligand>
        <name>NADP(+)</name>
        <dbReference type="ChEBI" id="CHEBI:58349"/>
    </ligand>
</feature>
<comment type="pathway">
    <text evidence="3 17">Amino-acid biosynthesis; L-methionine biosynthesis via de novo pathway; L-homoserine from L-aspartate: step 3/3.</text>
</comment>
<evidence type="ECO:0000259" key="19">
    <source>
        <dbReference type="Pfam" id="PF00742"/>
    </source>
</evidence>
<evidence type="ECO:0000313" key="22">
    <source>
        <dbReference type="Proteomes" id="UP000774326"/>
    </source>
</evidence>
<evidence type="ECO:0000256" key="9">
    <source>
        <dbReference type="ARBA" id="ARBA00022857"/>
    </source>
</evidence>
<sequence length="362" mass="38565">MVKSVNLAIIGTGVVGSSFLSQLASIKSTNIAYNVILIARSQKSVISKDYQPIDLSNWKSTVEAASQPNLSSEELVSYLKASPLPVILIDNTSDAKIASTYTKLVQNGISVATPNKKAFSDSLASWESLFQAASQEGNGLVYHEATVGAGLPIIGTINDLVATGDEVEKVEGIFSGTLSYIFNEYSTAAPKDVKFSEIVTVAKNLGYTEPDPRDDLNGLDVARKVTILARLSGSKVESPTSFPVQSLIPAALESVESSAEFLEQLPNYDHELQKLKDDAAAENKVLRFVGKVDLVNKIVSVGIEKYGYDHPFAALKGSDNVISIKTKRYRNPLIVQGAGAGADVTAAGVLADAIKIAQRVAK</sequence>
<dbReference type="FunFam" id="3.30.360.10:FF:000006">
    <property type="entry name" value="Bifunctional aspartokinase/homoserine dehydrogenase"/>
    <property type="match status" value="1"/>
</dbReference>
<evidence type="ECO:0000256" key="16">
    <source>
        <dbReference type="PIRSR" id="PIRSR036497-2"/>
    </source>
</evidence>
<comment type="catalytic activity">
    <reaction evidence="12">
        <text>L-homoserine + NADP(+) = L-aspartate 4-semialdehyde + NADPH + H(+)</text>
        <dbReference type="Rhea" id="RHEA:15761"/>
        <dbReference type="ChEBI" id="CHEBI:15378"/>
        <dbReference type="ChEBI" id="CHEBI:57476"/>
        <dbReference type="ChEBI" id="CHEBI:57783"/>
        <dbReference type="ChEBI" id="CHEBI:58349"/>
        <dbReference type="ChEBI" id="CHEBI:537519"/>
        <dbReference type="EC" id="1.1.1.3"/>
    </reaction>
    <physiologicalReaction direction="right-to-left" evidence="12">
        <dbReference type="Rhea" id="RHEA:15763"/>
    </physiologicalReaction>
</comment>
<keyword evidence="7 14" id="KW-0028">Amino-acid biosynthesis</keyword>
<comment type="similarity">
    <text evidence="4 14 18">Belongs to the homoserine dehydrogenase family.</text>
</comment>
<evidence type="ECO:0000256" key="8">
    <source>
        <dbReference type="ARBA" id="ARBA00022697"/>
    </source>
</evidence>
<evidence type="ECO:0000256" key="6">
    <source>
        <dbReference type="ARBA" id="ARBA00013376"/>
    </source>
</evidence>
<evidence type="ECO:0000256" key="12">
    <source>
        <dbReference type="ARBA" id="ARBA00048841"/>
    </source>
</evidence>
<evidence type="ECO:0000256" key="7">
    <source>
        <dbReference type="ARBA" id="ARBA00022605"/>
    </source>
</evidence>
<dbReference type="EMBL" id="JAEUBG010005058">
    <property type="protein sequence ID" value="KAH3678888.1"/>
    <property type="molecule type" value="Genomic_DNA"/>
</dbReference>
<accession>A0A9P8TGN2</accession>
<organism evidence="21 22">
    <name type="scientific">Wickerhamomyces pijperi</name>
    <name type="common">Yeast</name>
    <name type="synonym">Pichia pijperi</name>
    <dbReference type="NCBI Taxonomy" id="599730"/>
    <lineage>
        <taxon>Eukaryota</taxon>
        <taxon>Fungi</taxon>
        <taxon>Dikarya</taxon>
        <taxon>Ascomycota</taxon>
        <taxon>Saccharomycotina</taxon>
        <taxon>Saccharomycetes</taxon>
        <taxon>Phaffomycetales</taxon>
        <taxon>Wickerhamomycetaceae</taxon>
        <taxon>Wickerhamomyces</taxon>
    </lineage>
</organism>
<feature type="binding site" evidence="16">
    <location>
        <position position="116"/>
    </location>
    <ligand>
        <name>NADPH</name>
        <dbReference type="ChEBI" id="CHEBI:57783"/>
    </ligand>
</feature>
<evidence type="ECO:0000256" key="15">
    <source>
        <dbReference type="PIRSR" id="PIRSR036497-1"/>
    </source>
</evidence>
<evidence type="ECO:0000256" key="18">
    <source>
        <dbReference type="RuleBase" id="RU004171"/>
    </source>
</evidence>
<name>A0A9P8TGN2_WICPI</name>
<dbReference type="AlphaFoldDB" id="A0A9P8TGN2"/>
<comment type="caution">
    <text evidence="21">The sequence shown here is derived from an EMBL/GenBank/DDBJ whole genome shotgun (WGS) entry which is preliminary data.</text>
</comment>
<dbReference type="GO" id="GO:0004412">
    <property type="term" value="F:homoserine dehydrogenase activity"/>
    <property type="evidence" value="ECO:0007669"/>
    <property type="project" value="UniProtKB-EC"/>
</dbReference>
<dbReference type="Pfam" id="PF00742">
    <property type="entry name" value="Homoserine_dh"/>
    <property type="match status" value="1"/>
</dbReference>
<dbReference type="EC" id="1.1.1.3" evidence="5 14"/>
<evidence type="ECO:0000256" key="3">
    <source>
        <dbReference type="ARBA" id="ARBA00005062"/>
    </source>
</evidence>
<feature type="binding site" evidence="16">
    <location>
        <position position="92"/>
    </location>
    <ligand>
        <name>NADPH</name>
        <dbReference type="ChEBI" id="CHEBI:57783"/>
    </ligand>
</feature>
<evidence type="ECO:0000256" key="4">
    <source>
        <dbReference type="ARBA" id="ARBA00006753"/>
    </source>
</evidence>
<evidence type="ECO:0000256" key="1">
    <source>
        <dbReference type="ARBA" id="ARBA00001920"/>
    </source>
</evidence>
<dbReference type="Gene3D" id="3.40.50.720">
    <property type="entry name" value="NAD(P)-binding Rossmann-like Domain"/>
    <property type="match status" value="1"/>
</dbReference>
<dbReference type="GO" id="GO:0009086">
    <property type="term" value="P:methionine biosynthetic process"/>
    <property type="evidence" value="ECO:0007669"/>
    <property type="project" value="UniProtKB-KW"/>
</dbReference>
<evidence type="ECO:0000256" key="11">
    <source>
        <dbReference type="ARBA" id="ARBA00023167"/>
    </source>
</evidence>
<dbReference type="PANTHER" id="PTHR43070">
    <property type="match status" value="1"/>
</dbReference>
<dbReference type="SUPFAM" id="SSF55347">
    <property type="entry name" value="Glyceraldehyde-3-phosphate dehydrogenase-like, C-terminal domain"/>
    <property type="match status" value="1"/>
</dbReference>
<feature type="binding site" evidence="16">
    <location>
        <position position="209"/>
    </location>
    <ligand>
        <name>L-homoserine</name>
        <dbReference type="ChEBI" id="CHEBI:57476"/>
    </ligand>
</feature>
<dbReference type="PIRSF" id="PIRSF036497">
    <property type="entry name" value="HDH_short"/>
    <property type="match status" value="1"/>
</dbReference>
<keyword evidence="22" id="KW-1185">Reference proteome</keyword>
<feature type="domain" description="Aspartate/homoserine dehydrogenase NAD-binding" evidence="20">
    <location>
        <begin position="11"/>
        <end position="140"/>
    </location>
</feature>
<proteinExistence type="inferred from homology"/>
<evidence type="ECO:0000259" key="20">
    <source>
        <dbReference type="Pfam" id="PF03447"/>
    </source>
</evidence>
<dbReference type="InterPro" id="IPR005106">
    <property type="entry name" value="Asp/hSer_DH_NAD-bd"/>
</dbReference>
<comment type="function">
    <text evidence="13">Catalyzes the conversion of L-aspartate-beta-semialdehyde (L-Asa) to L-homoserine (L-Hse), the third step in the biosynthesis of amino acids that derive from aspartate (the aspartate family of amino acids), including methioinine and threonine, the latter of which is a precursor to isoleucine; production of homoserine leads to a branch-point in the pathway as it can either be O-phosphorylated for processing to threonine, or O-acylated for processing to methionine.</text>
</comment>
<keyword evidence="11 14" id="KW-0486">Methionine biosynthesis</keyword>
<dbReference type="PANTHER" id="PTHR43070:SF5">
    <property type="entry name" value="HOMOSERINE DEHYDROGENASE"/>
    <property type="match status" value="1"/>
</dbReference>
<comment type="cofactor">
    <cofactor evidence="1">
        <name>a metal cation</name>
        <dbReference type="ChEBI" id="CHEBI:25213"/>
    </cofactor>
</comment>